<reference evidence="1 2" key="1">
    <citation type="submission" date="2018-07" db="EMBL/GenBank/DDBJ databases">
        <title>Genome sequence of Erythrobacter strain YH-07, an antagonistic bacterium isolated from Yellow Sea.</title>
        <authorList>
            <person name="Tang T."/>
            <person name="Liu Q."/>
            <person name="Sun X."/>
        </authorList>
    </citation>
    <scope>NUCLEOTIDE SEQUENCE [LARGE SCALE GENOMIC DNA]</scope>
    <source>
        <strain evidence="1 2">YH-07</strain>
        <plasmid evidence="1 2">unnamed</plasmid>
    </source>
</reference>
<dbReference type="AlphaFoldDB" id="A0A345YJ17"/>
<keyword evidence="1" id="KW-0614">Plasmid</keyword>
<accession>A0A345YJ17</accession>
<geneLocation type="plasmid" evidence="1 2">
    <name>unnamed</name>
</geneLocation>
<keyword evidence="2" id="KW-1185">Reference proteome</keyword>
<organism evidence="1 2">
    <name type="scientific">Erythrobacter aureus</name>
    <dbReference type="NCBI Taxonomy" id="2182384"/>
    <lineage>
        <taxon>Bacteria</taxon>
        <taxon>Pseudomonadati</taxon>
        <taxon>Pseudomonadota</taxon>
        <taxon>Alphaproteobacteria</taxon>
        <taxon>Sphingomonadales</taxon>
        <taxon>Erythrobacteraceae</taxon>
        <taxon>Erythrobacter/Porphyrobacter group</taxon>
        <taxon>Erythrobacter</taxon>
    </lineage>
</organism>
<dbReference type="KEGG" id="err:DVR09_15810"/>
<proteinExistence type="predicted"/>
<evidence type="ECO:0000313" key="1">
    <source>
        <dbReference type="EMBL" id="AXK43919.1"/>
    </source>
</evidence>
<evidence type="ECO:0000313" key="2">
    <source>
        <dbReference type="Proteomes" id="UP000254508"/>
    </source>
</evidence>
<dbReference type="RefSeq" id="WP_115418232.1">
    <property type="nucleotide sequence ID" value="NZ_CP031358.1"/>
</dbReference>
<dbReference type="EMBL" id="CP031358">
    <property type="protein sequence ID" value="AXK43919.1"/>
    <property type="molecule type" value="Genomic_DNA"/>
</dbReference>
<protein>
    <submittedName>
        <fullName evidence="1">Uncharacterized protein</fullName>
    </submittedName>
</protein>
<sequence length="81" mass="8971">MTDQPTTTVLIRPSVDELASGAADQWGSREDPCRLDFIRGYKDQRDGKRDAPEEMAAGAAYNSGYIASRDDQEAENRFAKS</sequence>
<gene>
    <name evidence="1" type="ORF">DVR09_15810</name>
</gene>
<dbReference type="Proteomes" id="UP000254508">
    <property type="component" value="Plasmid unnamed"/>
</dbReference>
<name>A0A345YJ17_9SPHN</name>